<sequence length="410" mass="43823">MADGLVPALIKFGETLSDGSVEPSQKLRVLNTLNDVKLTLSELSESGLGRIVSRLKNEPGDLGTTARILVTKWKNLLQNYLKRESAQLSDQPGSVGEGSSGSPVHNPTSLTNGHEHSHTPDRQNLEVSHVQKSSTLVRRSTKIVPTPRPSDTKSQSSSASAPLASTSYSSVHSSVTKSTVPSASTSSSLSSSANRSETTDPVQSANETSKSKRKRKPSADTTDSIDASSGLSFMESLCAVSTSQPVRKKRAKSNKTSRDSPCLPVPGSVPTPPRPSASFTAEVLSSLNEDVDRPDIVNRSLSTNRPGTLEDDDDDGDLKFKSKKILWVPKPSRNHHPARVGQSGSSGSTLGSPSLDQFQTPPSLIDLCLVVVERNLSRVDHVGQVPYELFGRALKHATPAELAHIEQCNP</sequence>
<dbReference type="OrthoDB" id="21513at2759"/>
<dbReference type="InterPro" id="IPR017923">
    <property type="entry name" value="TFIIS_N"/>
</dbReference>
<evidence type="ECO:0000313" key="5">
    <source>
        <dbReference type="Proteomes" id="UP000272942"/>
    </source>
</evidence>
<feature type="region of interest" description="Disordered" evidence="2">
    <location>
        <begin position="86"/>
        <end position="227"/>
    </location>
</feature>
<keyword evidence="5" id="KW-1185">Reference proteome</keyword>
<gene>
    <name evidence="4" type="ORF">ECPE_LOCUS11111</name>
</gene>
<evidence type="ECO:0000256" key="2">
    <source>
        <dbReference type="SAM" id="MobiDB-lite"/>
    </source>
</evidence>
<reference evidence="6" key="1">
    <citation type="submission" date="2016-06" db="UniProtKB">
        <authorList>
            <consortium name="WormBaseParasite"/>
        </authorList>
    </citation>
    <scope>IDENTIFICATION</scope>
</reference>
<keyword evidence="1" id="KW-0539">Nucleus</keyword>
<dbReference type="Pfam" id="PF08711">
    <property type="entry name" value="Med26"/>
    <property type="match status" value="1"/>
</dbReference>
<dbReference type="InterPro" id="IPR051870">
    <property type="entry name" value="Elongin-A_domain"/>
</dbReference>
<dbReference type="PANTHER" id="PTHR15141:SF76">
    <property type="entry name" value="TRANSCRIPTION ELONGATION FACTOR B POLYPEPTIDE 3"/>
    <property type="match status" value="1"/>
</dbReference>
<dbReference type="GO" id="GO:0005634">
    <property type="term" value="C:nucleus"/>
    <property type="evidence" value="ECO:0007669"/>
    <property type="project" value="UniProtKB-SubCell"/>
</dbReference>
<dbReference type="SUPFAM" id="SSF47676">
    <property type="entry name" value="Conserved domain common to transcription factors TFIIS, elongin A, CRSP70"/>
    <property type="match status" value="1"/>
</dbReference>
<dbReference type="PROSITE" id="PS51319">
    <property type="entry name" value="TFIIS_N"/>
    <property type="match status" value="1"/>
</dbReference>
<name>A0A183AVX6_9TREM</name>
<evidence type="ECO:0000313" key="4">
    <source>
        <dbReference type="EMBL" id="VDP88075.1"/>
    </source>
</evidence>
<feature type="compositionally biased region" description="Pro residues" evidence="2">
    <location>
        <begin position="263"/>
        <end position="275"/>
    </location>
</feature>
<dbReference type="InterPro" id="IPR035441">
    <property type="entry name" value="TFIIS/LEDGF_dom_sf"/>
</dbReference>
<organism evidence="6">
    <name type="scientific">Echinostoma caproni</name>
    <dbReference type="NCBI Taxonomy" id="27848"/>
    <lineage>
        <taxon>Eukaryota</taxon>
        <taxon>Metazoa</taxon>
        <taxon>Spiralia</taxon>
        <taxon>Lophotrochozoa</taxon>
        <taxon>Platyhelminthes</taxon>
        <taxon>Trematoda</taxon>
        <taxon>Digenea</taxon>
        <taxon>Plagiorchiida</taxon>
        <taxon>Echinostomata</taxon>
        <taxon>Echinostomatoidea</taxon>
        <taxon>Echinostomatidae</taxon>
        <taxon>Echinostoma</taxon>
    </lineage>
</organism>
<reference evidence="4 5" key="2">
    <citation type="submission" date="2018-11" db="EMBL/GenBank/DDBJ databases">
        <authorList>
            <consortium name="Pathogen Informatics"/>
        </authorList>
    </citation>
    <scope>NUCLEOTIDE SEQUENCE [LARGE SCALE GENOMIC DNA]</scope>
    <source>
        <strain evidence="4 5">Egypt</strain>
    </source>
</reference>
<feature type="region of interest" description="Disordered" evidence="2">
    <location>
        <begin position="330"/>
        <end position="356"/>
    </location>
</feature>
<feature type="compositionally biased region" description="Basic and acidic residues" evidence="2">
    <location>
        <begin position="113"/>
        <end position="124"/>
    </location>
</feature>
<dbReference type="Gene3D" id="1.20.930.10">
    <property type="entry name" value="Conserved domain common to transcription factors TFIIS, elongin A, CRSP70"/>
    <property type="match status" value="1"/>
</dbReference>
<evidence type="ECO:0000313" key="6">
    <source>
        <dbReference type="WBParaSite" id="ECPE_0001114501-mRNA-1"/>
    </source>
</evidence>
<accession>A0A183AVX6</accession>
<dbReference type="AlphaFoldDB" id="A0A183AVX6"/>
<feature type="region of interest" description="Disordered" evidence="2">
    <location>
        <begin position="240"/>
        <end position="278"/>
    </location>
</feature>
<proteinExistence type="predicted"/>
<feature type="compositionally biased region" description="Low complexity" evidence="2">
    <location>
        <begin position="154"/>
        <end position="196"/>
    </location>
</feature>
<feature type="compositionally biased region" description="Basic residues" evidence="2">
    <location>
        <begin position="246"/>
        <end position="255"/>
    </location>
</feature>
<evidence type="ECO:0000259" key="3">
    <source>
        <dbReference type="PROSITE" id="PS51319"/>
    </source>
</evidence>
<feature type="compositionally biased region" description="Low complexity" evidence="2">
    <location>
        <begin position="341"/>
        <end position="354"/>
    </location>
</feature>
<evidence type="ECO:0000256" key="1">
    <source>
        <dbReference type="PROSITE-ProRule" id="PRU00649"/>
    </source>
</evidence>
<protein>
    <submittedName>
        <fullName evidence="6">TFIIS N-terminal domain-containing protein</fullName>
    </submittedName>
</protein>
<dbReference type="Proteomes" id="UP000272942">
    <property type="component" value="Unassembled WGS sequence"/>
</dbReference>
<dbReference type="PANTHER" id="PTHR15141">
    <property type="entry name" value="TRANSCRIPTION ELONGATION FACTOR B POLYPEPTIDE 3"/>
    <property type="match status" value="1"/>
</dbReference>
<comment type="subcellular location">
    <subcellularLocation>
        <location evidence="1">Nucleus</location>
    </subcellularLocation>
</comment>
<feature type="region of interest" description="Disordered" evidence="2">
    <location>
        <begin position="290"/>
        <end position="316"/>
    </location>
</feature>
<dbReference type="WBParaSite" id="ECPE_0001114501-mRNA-1">
    <property type="protein sequence ID" value="ECPE_0001114501-mRNA-1"/>
    <property type="gene ID" value="ECPE_0001114501"/>
</dbReference>
<dbReference type="EMBL" id="UZAN01050215">
    <property type="protein sequence ID" value="VDP88075.1"/>
    <property type="molecule type" value="Genomic_DNA"/>
</dbReference>
<feature type="domain" description="TFIIS N-terminal" evidence="3">
    <location>
        <begin position="1"/>
        <end position="80"/>
    </location>
</feature>